<proteinExistence type="predicted"/>
<dbReference type="Proteomes" id="UP000186455">
    <property type="component" value="Unassembled WGS sequence"/>
</dbReference>
<comment type="caution">
    <text evidence="1">The sequence shown here is derived from an EMBL/GenBank/DDBJ whole genome shotgun (WGS) entry which is preliminary data.</text>
</comment>
<dbReference type="STRING" id="1048205.AB852_06185"/>
<evidence type="ECO:0000313" key="1">
    <source>
        <dbReference type="EMBL" id="OKH96224.1"/>
    </source>
</evidence>
<sequence>MSHRIAYTDEAKAGRGALVPKRRKDFDTGVAVLARAPYGCGSRAVKGDRDRRDATIGCVAVIRYEVSSGVLTITVLRVVPAP</sequence>
<name>A0A1Q4VEJ5_9ACTN</name>
<protein>
    <submittedName>
        <fullName evidence="1">Uncharacterized protein</fullName>
    </submittedName>
</protein>
<dbReference type="RefSeq" id="WP_073784390.1">
    <property type="nucleotide sequence ID" value="NZ_JBITHB010000010.1"/>
</dbReference>
<dbReference type="AlphaFoldDB" id="A0A1Q4VEJ5"/>
<accession>A0A1Q4VEJ5</accession>
<gene>
    <name evidence="1" type="ORF">AB852_06185</name>
</gene>
<evidence type="ECO:0000313" key="2">
    <source>
        <dbReference type="Proteomes" id="UP000186455"/>
    </source>
</evidence>
<keyword evidence="2" id="KW-1185">Reference proteome</keyword>
<organism evidence="1 2">
    <name type="scientific">Streptomyces uncialis</name>
    <dbReference type="NCBI Taxonomy" id="1048205"/>
    <lineage>
        <taxon>Bacteria</taxon>
        <taxon>Bacillati</taxon>
        <taxon>Actinomycetota</taxon>
        <taxon>Actinomycetes</taxon>
        <taxon>Kitasatosporales</taxon>
        <taxon>Streptomycetaceae</taxon>
        <taxon>Streptomyces</taxon>
    </lineage>
</organism>
<reference evidence="1 2" key="1">
    <citation type="submission" date="2015-06" db="EMBL/GenBank/DDBJ databases">
        <title>Cloning and characterization of the uncialamcin biosynthetic gene cluster.</title>
        <authorList>
            <person name="Yan X."/>
            <person name="Huang T."/>
            <person name="Ge H."/>
            <person name="Shen B."/>
        </authorList>
    </citation>
    <scope>NUCLEOTIDE SEQUENCE [LARGE SCALE GENOMIC DNA]</scope>
    <source>
        <strain evidence="1 2">DCA2648</strain>
    </source>
</reference>
<dbReference type="EMBL" id="LFBV01000001">
    <property type="protein sequence ID" value="OKH96224.1"/>
    <property type="molecule type" value="Genomic_DNA"/>
</dbReference>